<dbReference type="PANTHER" id="PTHR33789:SF15">
    <property type="entry name" value="LACHRYMATORY-FACTOR SYNTHASE"/>
    <property type="match status" value="1"/>
</dbReference>
<dbReference type="Pfam" id="PF10604">
    <property type="entry name" value="Polyketide_cyc2"/>
    <property type="match status" value="1"/>
</dbReference>
<dbReference type="Proteomes" id="UP000030645">
    <property type="component" value="Unassembled WGS sequence"/>
</dbReference>
<dbReference type="EMBL" id="KE345067">
    <property type="protein sequence ID" value="EXB93401.1"/>
    <property type="molecule type" value="Genomic_DNA"/>
</dbReference>
<evidence type="ECO:0008006" key="3">
    <source>
        <dbReference type="Google" id="ProtNLM"/>
    </source>
</evidence>
<dbReference type="FunFam" id="3.30.530.20:FF:000064">
    <property type="entry name" value="Lachrymatory-factor synthase"/>
    <property type="match status" value="1"/>
</dbReference>
<dbReference type="GO" id="GO:0004864">
    <property type="term" value="F:protein phosphatase inhibitor activity"/>
    <property type="evidence" value="ECO:0007669"/>
    <property type="project" value="UniProtKB-ARBA"/>
</dbReference>
<dbReference type="InterPro" id="IPR023393">
    <property type="entry name" value="START-like_dom_sf"/>
</dbReference>
<proteinExistence type="predicted"/>
<keyword evidence="2" id="KW-1185">Reference proteome</keyword>
<gene>
    <name evidence="1" type="ORF">L484_010729</name>
</gene>
<dbReference type="SUPFAM" id="SSF55961">
    <property type="entry name" value="Bet v1-like"/>
    <property type="match status" value="1"/>
</dbReference>
<organism evidence="1 2">
    <name type="scientific">Morus notabilis</name>
    <dbReference type="NCBI Taxonomy" id="981085"/>
    <lineage>
        <taxon>Eukaryota</taxon>
        <taxon>Viridiplantae</taxon>
        <taxon>Streptophyta</taxon>
        <taxon>Embryophyta</taxon>
        <taxon>Tracheophyta</taxon>
        <taxon>Spermatophyta</taxon>
        <taxon>Magnoliopsida</taxon>
        <taxon>eudicotyledons</taxon>
        <taxon>Gunneridae</taxon>
        <taxon>Pentapetalae</taxon>
        <taxon>rosids</taxon>
        <taxon>fabids</taxon>
        <taxon>Rosales</taxon>
        <taxon>Moraceae</taxon>
        <taxon>Moreae</taxon>
        <taxon>Morus</taxon>
    </lineage>
</organism>
<evidence type="ECO:0000313" key="2">
    <source>
        <dbReference type="Proteomes" id="UP000030645"/>
    </source>
</evidence>
<dbReference type="CDD" id="cd07821">
    <property type="entry name" value="PYR_PYL_RCAR_like"/>
    <property type="match status" value="1"/>
</dbReference>
<protein>
    <recommendedName>
        <fullName evidence="3">Lachrymatory-factor synthase</fullName>
    </recommendedName>
</protein>
<sequence>MEKALQAKWEGKVSAKLSNATVDQIWPLFTDFFNFQKWFPSLSTCHGIHGTNGDPGCIRYCSGFSIPSNVGDKPVSWSKERLIAVDHAQHSLTYEIVDSNIGFESYVSTVKIVPGSDPGDDHDHQCGCAIEWSFTVDPVEGWALDDLVRKYEEGIQRMAQKMEASFGNRVS</sequence>
<dbReference type="InterPro" id="IPR053249">
    <property type="entry name" value="LFS"/>
</dbReference>
<dbReference type="PANTHER" id="PTHR33789">
    <property type="entry name" value="LACHRYMATORY-FACTOR SYNTHASE"/>
    <property type="match status" value="1"/>
</dbReference>
<reference evidence="2" key="1">
    <citation type="submission" date="2013-01" db="EMBL/GenBank/DDBJ databases">
        <title>Draft Genome Sequence of a Mulberry Tree, Morus notabilis C.K. Schneid.</title>
        <authorList>
            <person name="He N."/>
            <person name="Zhao S."/>
        </authorList>
    </citation>
    <scope>NUCLEOTIDE SEQUENCE</scope>
</reference>
<dbReference type="InterPro" id="IPR019587">
    <property type="entry name" value="Polyketide_cyclase/dehydratase"/>
</dbReference>
<dbReference type="KEGG" id="mnt:21394017"/>
<dbReference type="OrthoDB" id="1928994at2759"/>
<evidence type="ECO:0000313" key="1">
    <source>
        <dbReference type="EMBL" id="EXB93401.1"/>
    </source>
</evidence>
<dbReference type="AlphaFoldDB" id="W9S787"/>
<accession>W9S787</accession>
<name>W9S787_9ROSA</name>
<dbReference type="Gene3D" id="3.30.530.20">
    <property type="match status" value="1"/>
</dbReference>
<dbReference type="eggNOG" id="ENOG502S1EM">
    <property type="taxonomic scope" value="Eukaryota"/>
</dbReference>
<dbReference type="STRING" id="981085.W9S787"/>